<evidence type="ECO:0000313" key="1">
    <source>
        <dbReference type="EMBL" id="ETI89886.1"/>
    </source>
</evidence>
<dbReference type="AlphaFoldDB" id="W1U866"/>
<dbReference type="Gene3D" id="3.30.70.1890">
    <property type="match status" value="1"/>
</dbReference>
<protein>
    <submittedName>
        <fullName evidence="1">CRISPR-associated protein cas6</fullName>
    </submittedName>
</protein>
<dbReference type="RefSeq" id="WP_024047788.1">
    <property type="nucleotide sequence ID" value="NZ_AZMC01000088.1"/>
</dbReference>
<organism evidence="1 2">
    <name type="scientific">Negativicoccus succinicivorans DORA_17_25</name>
    <dbReference type="NCBI Taxonomy" id="1403945"/>
    <lineage>
        <taxon>Bacteria</taxon>
        <taxon>Bacillati</taxon>
        <taxon>Bacillota</taxon>
        <taxon>Negativicutes</taxon>
        <taxon>Veillonellales</taxon>
        <taxon>Veillonellaceae</taxon>
        <taxon>Negativicoccus</taxon>
    </lineage>
</organism>
<gene>
    <name evidence="1" type="ORF">Q612_NSC00088G0003</name>
</gene>
<evidence type="ECO:0000313" key="2">
    <source>
        <dbReference type="Proteomes" id="UP000018840"/>
    </source>
</evidence>
<dbReference type="InterPro" id="IPR045747">
    <property type="entry name" value="CRISPR-assoc_prot_Cas6_N_sf"/>
</dbReference>
<reference evidence="1 2" key="1">
    <citation type="submission" date="2013-12" db="EMBL/GenBank/DDBJ databases">
        <title>A Varibaculum cambriense genome reconstructed from a premature infant gut community with otherwise low bacterial novelty that shifts toward anaerobic metabolism during the third week of life.</title>
        <authorList>
            <person name="Brown C.T."/>
            <person name="Sharon I."/>
            <person name="Thomas B.C."/>
            <person name="Castelle C.J."/>
            <person name="Morowitz M.J."/>
            <person name="Banfield J.F."/>
        </authorList>
    </citation>
    <scope>NUCLEOTIDE SEQUENCE [LARGE SCALE GENOMIC DNA]</scope>
    <source>
        <strain evidence="2">DORA_17_25</strain>
    </source>
</reference>
<proteinExistence type="predicted"/>
<comment type="caution">
    <text evidence="1">The sequence shown here is derived from an EMBL/GenBank/DDBJ whole genome shotgun (WGS) entry which is preliminary data.</text>
</comment>
<sequence length="88" mass="10530">MILKIDFETKRFPCYYNALGISIIKESLKASDEEYYKKLYFYKEKSNKATKNFSYSIFIKDYTIENTEFIVNDRVTMYLSTPDLEFGL</sequence>
<feature type="non-terminal residue" evidence="1">
    <location>
        <position position="88"/>
    </location>
</feature>
<dbReference type="Proteomes" id="UP000018840">
    <property type="component" value="Unassembled WGS sequence"/>
</dbReference>
<accession>W1U866</accession>
<dbReference type="EMBL" id="AZMC01000088">
    <property type="protein sequence ID" value="ETI89886.1"/>
    <property type="molecule type" value="Genomic_DNA"/>
</dbReference>
<name>W1U866_9FIRM</name>